<evidence type="ECO:0000313" key="1">
    <source>
        <dbReference type="EMBL" id="DAE11651.1"/>
    </source>
</evidence>
<name>A0A8S5PYR9_9CAUD</name>
<proteinExistence type="predicted"/>
<reference evidence="1" key="1">
    <citation type="journal article" date="2021" name="Proc. Natl. Acad. Sci. U.S.A.">
        <title>A Catalog of Tens of Thousands of Viruses from Human Metagenomes Reveals Hidden Associations with Chronic Diseases.</title>
        <authorList>
            <person name="Tisza M.J."/>
            <person name="Buck C.B."/>
        </authorList>
    </citation>
    <scope>NUCLEOTIDE SEQUENCE</scope>
    <source>
        <strain evidence="1">Ct2vX3</strain>
    </source>
</reference>
<sequence>MKFIAIGYPDEENAYHGHHTTREEWCFEAPSKEAAVRMAREHFYYFHEVGVWEET</sequence>
<dbReference type="EMBL" id="BK015535">
    <property type="protein sequence ID" value="DAE11651.1"/>
    <property type="molecule type" value="Genomic_DNA"/>
</dbReference>
<organism evidence="1">
    <name type="scientific">Siphoviridae sp. ct2vX3</name>
    <dbReference type="NCBI Taxonomy" id="2825318"/>
    <lineage>
        <taxon>Viruses</taxon>
        <taxon>Duplodnaviria</taxon>
        <taxon>Heunggongvirae</taxon>
        <taxon>Uroviricota</taxon>
        <taxon>Caudoviricetes</taxon>
    </lineage>
</organism>
<accession>A0A8S5PYR9</accession>
<protein>
    <submittedName>
        <fullName evidence="1">Uncharacterized protein</fullName>
    </submittedName>
</protein>